<dbReference type="RefSeq" id="WP_204800002.1">
    <property type="nucleotide sequence ID" value="NZ_CAJNAP010000023.1"/>
</dbReference>
<evidence type="ECO:0000256" key="5">
    <source>
        <dbReference type="ARBA" id="ARBA00022741"/>
    </source>
</evidence>
<dbReference type="EMBL" id="CAJNAP010000023">
    <property type="protein sequence ID" value="CAE6508505.1"/>
    <property type="molecule type" value="Genomic_DNA"/>
</dbReference>
<keyword evidence="9" id="KW-0067">ATP-binding</keyword>
<dbReference type="Proteomes" id="UP000601736">
    <property type="component" value="Unassembled WGS sequence"/>
</dbReference>
<keyword evidence="8" id="KW-0378">Hydrolase</keyword>
<dbReference type="InterPro" id="IPR051268">
    <property type="entry name" value="Type-I_R_enzyme_R_subunit"/>
</dbReference>
<evidence type="ECO:0000313" key="13">
    <source>
        <dbReference type="Proteomes" id="UP000601736"/>
    </source>
</evidence>
<evidence type="ECO:0000256" key="2">
    <source>
        <dbReference type="ARBA" id="ARBA00008598"/>
    </source>
</evidence>
<dbReference type="CDD" id="cd22332">
    <property type="entry name" value="HsdR_N"/>
    <property type="match status" value="1"/>
</dbReference>
<evidence type="ECO:0000256" key="3">
    <source>
        <dbReference type="ARBA" id="ARBA00012654"/>
    </source>
</evidence>
<keyword evidence="7" id="KW-0255">Endonuclease</keyword>
<evidence type="ECO:0000313" key="12">
    <source>
        <dbReference type="EMBL" id="CAE6508505.1"/>
    </source>
</evidence>
<keyword evidence="6" id="KW-0680">Restriction system</keyword>
<keyword evidence="4" id="KW-0540">Nuclease</keyword>
<evidence type="ECO:0000256" key="8">
    <source>
        <dbReference type="ARBA" id="ARBA00022801"/>
    </source>
</evidence>
<dbReference type="PANTHER" id="PTHR30195">
    <property type="entry name" value="TYPE I SITE-SPECIFIC DEOXYRIBONUCLEASE PROTEIN SUBUNIT M AND R"/>
    <property type="match status" value="1"/>
</dbReference>
<dbReference type="InterPro" id="IPR007409">
    <property type="entry name" value="Restrct_endonuc_type1_HsdR_N"/>
</dbReference>
<dbReference type="GO" id="GO:0009035">
    <property type="term" value="F:type I site-specific deoxyribonuclease activity"/>
    <property type="evidence" value="ECO:0007669"/>
    <property type="project" value="UniProtKB-EC"/>
</dbReference>
<comment type="catalytic activity">
    <reaction evidence="1">
        <text>Endonucleolytic cleavage of DNA to give random double-stranded fragments with terminal 5'-phosphates, ATP is simultaneously hydrolyzed.</text>
        <dbReference type="EC" id="3.1.21.3"/>
    </reaction>
</comment>
<sequence>MSEYTEVEQPFLHQLQDLGWEIIDQGPEIPSDPTKSLRLNFRQWLLPEAFAKSVAALNITADGKPWLTDKQLQDLQDQILRQPNRTLLETNEAIQKLLFKAQVDVNELTGEQDPVVKLIDFANPENNHFLAINQFRIDTPGCVKQFIIPDIALFVNGIPLIVVECKKGGPTCANPMAEAFEQLQRYMNRRKEKPISRDSRKASRDCSTAICC</sequence>
<reference evidence="12" key="1">
    <citation type="submission" date="2021-02" db="EMBL/GenBank/DDBJ databases">
        <authorList>
            <person name="Han P."/>
        </authorList>
    </citation>
    <scope>NUCLEOTIDE SEQUENCE</scope>
    <source>
        <strain evidence="12">Nitrosomonas nitrosa 18-3D</strain>
    </source>
</reference>
<feature type="domain" description="Restriction endonuclease type I HsdR N-terminal" evidence="11">
    <location>
        <begin position="2"/>
        <end position="190"/>
    </location>
</feature>
<dbReference type="GO" id="GO:0003677">
    <property type="term" value="F:DNA binding"/>
    <property type="evidence" value="ECO:0007669"/>
    <property type="project" value="UniProtKB-KW"/>
</dbReference>
<evidence type="ECO:0000256" key="9">
    <source>
        <dbReference type="ARBA" id="ARBA00022840"/>
    </source>
</evidence>
<dbReference type="GO" id="GO:0005524">
    <property type="term" value="F:ATP binding"/>
    <property type="evidence" value="ECO:0007669"/>
    <property type="project" value="UniProtKB-KW"/>
</dbReference>
<evidence type="ECO:0000256" key="7">
    <source>
        <dbReference type="ARBA" id="ARBA00022759"/>
    </source>
</evidence>
<dbReference type="Pfam" id="PF04313">
    <property type="entry name" value="HSDR_N"/>
    <property type="match status" value="1"/>
</dbReference>
<accession>A0A8H8Z019</accession>
<dbReference type="AlphaFoldDB" id="A0A8H8Z019"/>
<dbReference type="PANTHER" id="PTHR30195:SF15">
    <property type="entry name" value="TYPE I RESTRICTION ENZYME HINDI ENDONUCLEASE SUBUNIT"/>
    <property type="match status" value="1"/>
</dbReference>
<proteinExistence type="inferred from homology"/>
<organism evidence="12 13">
    <name type="scientific">Nitrosomonas nitrosa</name>
    <dbReference type="NCBI Taxonomy" id="52442"/>
    <lineage>
        <taxon>Bacteria</taxon>
        <taxon>Pseudomonadati</taxon>
        <taxon>Pseudomonadota</taxon>
        <taxon>Betaproteobacteria</taxon>
        <taxon>Nitrosomonadales</taxon>
        <taxon>Nitrosomonadaceae</taxon>
        <taxon>Nitrosomonas</taxon>
    </lineage>
</organism>
<evidence type="ECO:0000256" key="4">
    <source>
        <dbReference type="ARBA" id="ARBA00022722"/>
    </source>
</evidence>
<evidence type="ECO:0000256" key="10">
    <source>
        <dbReference type="ARBA" id="ARBA00023125"/>
    </source>
</evidence>
<dbReference type="GO" id="GO:0009307">
    <property type="term" value="P:DNA restriction-modification system"/>
    <property type="evidence" value="ECO:0007669"/>
    <property type="project" value="UniProtKB-KW"/>
</dbReference>
<dbReference type="EC" id="3.1.21.3" evidence="3"/>
<evidence type="ECO:0000256" key="1">
    <source>
        <dbReference type="ARBA" id="ARBA00000851"/>
    </source>
</evidence>
<keyword evidence="5" id="KW-0547">Nucleotide-binding</keyword>
<comment type="similarity">
    <text evidence="2">Belongs to the HsdR family.</text>
</comment>
<keyword evidence="10" id="KW-0238">DNA-binding</keyword>
<gene>
    <name evidence="12" type="ORF">NMYAN_30024</name>
</gene>
<protein>
    <recommendedName>
        <fullName evidence="3">type I site-specific deoxyribonuclease</fullName>
        <ecNumber evidence="3">3.1.21.3</ecNumber>
    </recommendedName>
</protein>
<name>A0A8H8Z019_9PROT</name>
<evidence type="ECO:0000259" key="11">
    <source>
        <dbReference type="Pfam" id="PF04313"/>
    </source>
</evidence>
<evidence type="ECO:0000256" key="6">
    <source>
        <dbReference type="ARBA" id="ARBA00022747"/>
    </source>
</evidence>
<comment type="caution">
    <text evidence="12">The sequence shown here is derived from an EMBL/GenBank/DDBJ whole genome shotgun (WGS) entry which is preliminary data.</text>
</comment>
<dbReference type="Gene3D" id="3.90.1570.50">
    <property type="match status" value="1"/>
</dbReference>